<dbReference type="EC" id="2.1.1.213" evidence="13"/>
<keyword evidence="5 17" id="KW-0489">Methyltransferase</keyword>
<dbReference type="FunFam" id="3.40.50.150:FF:000251">
    <property type="entry name" value="Putative RNA methylase"/>
    <property type="match status" value="1"/>
</dbReference>
<reference evidence="17 18" key="1">
    <citation type="submission" date="2010-06" db="EMBL/GenBank/DDBJ databases">
        <title>Complete sequence chromosome of Methanohalobium evestigatum Z-7303.</title>
        <authorList>
            <consortium name="US DOE Joint Genome Institute"/>
            <person name="Lucas S."/>
            <person name="Copeland A."/>
            <person name="Lapidus A."/>
            <person name="Cheng J.-F."/>
            <person name="Bruce D."/>
            <person name="Goodwin L."/>
            <person name="Pitluck S."/>
            <person name="Saunders E."/>
            <person name="Detter J.C."/>
            <person name="Han C."/>
            <person name="Tapia R."/>
            <person name="Land M."/>
            <person name="Hauser L."/>
            <person name="Kyrpides N."/>
            <person name="Mikhailova N."/>
            <person name="Sieprawska-Lupa M."/>
            <person name="Whitman W.B."/>
            <person name="Anderson I."/>
            <person name="Woyke T."/>
        </authorList>
    </citation>
    <scope>NUCLEOTIDE SEQUENCE [LARGE SCALE GENOMIC DNA]</scope>
    <source>
        <strain evidence="18">ATCC BAA-1072 / DSM 3721 / NBRC 107634 / OCM 161 / Z-7303</strain>
    </source>
</reference>
<evidence type="ECO:0000256" key="7">
    <source>
        <dbReference type="ARBA" id="ARBA00022691"/>
    </source>
</evidence>
<dbReference type="PROSITE" id="PS00092">
    <property type="entry name" value="N6_MTASE"/>
    <property type="match status" value="1"/>
</dbReference>
<evidence type="ECO:0000256" key="11">
    <source>
        <dbReference type="ARBA" id="ARBA00054380"/>
    </source>
</evidence>
<keyword evidence="18" id="KW-1185">Reference proteome</keyword>
<comment type="catalytic activity">
    <reaction evidence="10">
        <text>guanosine(10) in tRNA + 2 S-adenosyl-L-methionine = N(2)-dimethylguanosine(10) in tRNA + 2 S-adenosyl-L-homocysteine + 2 H(+)</text>
        <dbReference type="Rhea" id="RHEA:43124"/>
        <dbReference type="Rhea" id="RHEA-COMP:10355"/>
        <dbReference type="Rhea" id="RHEA-COMP:10358"/>
        <dbReference type="ChEBI" id="CHEBI:15378"/>
        <dbReference type="ChEBI" id="CHEBI:57856"/>
        <dbReference type="ChEBI" id="CHEBI:59789"/>
        <dbReference type="ChEBI" id="CHEBI:74269"/>
        <dbReference type="ChEBI" id="CHEBI:74513"/>
        <dbReference type="EC" id="2.1.1.213"/>
    </reaction>
</comment>
<dbReference type="SMART" id="SM00981">
    <property type="entry name" value="THUMP"/>
    <property type="match status" value="1"/>
</dbReference>
<dbReference type="InterPro" id="IPR002052">
    <property type="entry name" value="DNA_methylase_N6_adenine_CS"/>
</dbReference>
<dbReference type="GO" id="GO:0160101">
    <property type="term" value="F:tRNA (guanine(10)-N2)-dimethyltransferase activity"/>
    <property type="evidence" value="ECO:0007669"/>
    <property type="project" value="UniProtKB-EC"/>
</dbReference>
<dbReference type="EMBL" id="CP002069">
    <property type="protein sequence ID" value="ADI73020.1"/>
    <property type="molecule type" value="Genomic_DNA"/>
</dbReference>
<evidence type="ECO:0000256" key="4">
    <source>
        <dbReference type="ARBA" id="ARBA00022555"/>
    </source>
</evidence>
<evidence type="ECO:0000256" key="1">
    <source>
        <dbReference type="ARBA" id="ARBA00004496"/>
    </source>
</evidence>
<dbReference type="KEGG" id="mev:Metev_0088"/>
<dbReference type="Pfam" id="PF01170">
    <property type="entry name" value="UPF0020"/>
    <property type="match status" value="1"/>
</dbReference>
<feature type="domain" description="THUMP" evidence="16">
    <location>
        <begin position="53"/>
        <end position="162"/>
    </location>
</feature>
<keyword evidence="3" id="KW-0963">Cytoplasm</keyword>
<evidence type="ECO:0000256" key="9">
    <source>
        <dbReference type="ARBA" id="ARBA00022884"/>
    </source>
</evidence>
<evidence type="ECO:0000256" key="8">
    <source>
        <dbReference type="ARBA" id="ARBA00022694"/>
    </source>
</evidence>
<evidence type="ECO:0000313" key="17">
    <source>
        <dbReference type="EMBL" id="ADI73020.1"/>
    </source>
</evidence>
<evidence type="ECO:0000313" key="18">
    <source>
        <dbReference type="Proteomes" id="UP000000391"/>
    </source>
</evidence>
<keyword evidence="8" id="KW-0819">tRNA processing</keyword>
<dbReference type="STRING" id="644295.Metev_0088"/>
<dbReference type="GO" id="GO:0000049">
    <property type="term" value="F:tRNA binding"/>
    <property type="evidence" value="ECO:0007669"/>
    <property type="project" value="UniProtKB-KW"/>
</dbReference>
<dbReference type="PANTHER" id="PTHR14911">
    <property type="entry name" value="THUMP DOMAIN-CONTAINING"/>
    <property type="match status" value="1"/>
</dbReference>
<dbReference type="InterPro" id="IPR004114">
    <property type="entry name" value="THUMP_dom"/>
</dbReference>
<evidence type="ECO:0000256" key="14">
    <source>
        <dbReference type="ARBA" id="ARBA00082665"/>
    </source>
</evidence>
<sequence>MLYAFELSGEHESLPVFEIFACLDVEELEYSEYAHFDQCLVVDISENNKEVINKLDSVSNRLAMSHSILKVAGICDTDFDDIIKTTENLNINKHITPEQTYAVRVNKVKHYTSINGEQLEKKVGGCIYRKGNEKSYRVNLRNPDIEFRLILTDKCIMGSVVAKVDRSCFEDRAPHKRPFFYPGVLMPRTARTVVNLSKVKSGETLFDPFCGTAGILMETGLVGINCIGLEVQYKIMAGACMNLDDLNLDYSLLMGDACRLPFVDESMDAIVTDPPYGKSALIKAESMNYLYAMSFKEMYRVLKKGKYAVIVTGNPVRELVKDAGFVLHKEHHQRVHRSLTRVISVLYKK</sequence>
<evidence type="ECO:0000256" key="5">
    <source>
        <dbReference type="ARBA" id="ARBA00022603"/>
    </source>
</evidence>
<dbReference type="PROSITE" id="PS51165">
    <property type="entry name" value="THUMP"/>
    <property type="match status" value="1"/>
</dbReference>
<keyword evidence="6" id="KW-0808">Transferase</keyword>
<dbReference type="InterPro" id="IPR029063">
    <property type="entry name" value="SAM-dependent_MTases_sf"/>
</dbReference>
<evidence type="ECO:0000259" key="16">
    <source>
        <dbReference type="PROSITE" id="PS51165"/>
    </source>
</evidence>
<dbReference type="AlphaFoldDB" id="D7E5Z8"/>
<evidence type="ECO:0000256" key="6">
    <source>
        <dbReference type="ARBA" id="ARBA00022679"/>
    </source>
</evidence>
<dbReference type="CDD" id="cd11715">
    <property type="entry name" value="THUMP_AdoMetMT"/>
    <property type="match status" value="1"/>
</dbReference>
<dbReference type="OrthoDB" id="7080at2157"/>
<protein>
    <recommendedName>
        <fullName evidence="13">tRNA (guanine(10)-N(2))-dimethyltransferase</fullName>
        <ecNumber evidence="13">2.1.1.213</ecNumber>
    </recommendedName>
    <alternativeName>
        <fullName evidence="14">tRNA:G10 dimethyltransferase</fullName>
    </alternativeName>
</protein>
<evidence type="ECO:0000256" key="10">
    <source>
        <dbReference type="ARBA" id="ARBA00051883"/>
    </source>
</evidence>
<dbReference type="SUPFAM" id="SSF143437">
    <property type="entry name" value="THUMP domain-like"/>
    <property type="match status" value="1"/>
</dbReference>
<accession>D7E5Z8</accession>
<gene>
    <name evidence="17" type="ordered locus">Metev_0088</name>
</gene>
<evidence type="ECO:0000256" key="12">
    <source>
        <dbReference type="ARBA" id="ARBA00061338"/>
    </source>
</evidence>
<dbReference type="PANTHER" id="PTHR14911:SF21">
    <property type="entry name" value="N2-METHYLGUANOSINE TRNA METHYLTRANSFERASE"/>
    <property type="match status" value="1"/>
</dbReference>
<dbReference type="RefSeq" id="WP_013193588.1">
    <property type="nucleotide sequence ID" value="NC_014253.1"/>
</dbReference>
<dbReference type="SUPFAM" id="SSF53335">
    <property type="entry name" value="S-adenosyl-L-methionine-dependent methyltransferases"/>
    <property type="match status" value="1"/>
</dbReference>
<comment type="subunit">
    <text evidence="2">Monomer.</text>
</comment>
<dbReference type="GeneID" id="9345699"/>
<name>D7E5Z8_METEZ</name>
<dbReference type="HOGENOM" id="CLU_057819_1_0_2"/>
<evidence type="ECO:0000256" key="15">
    <source>
        <dbReference type="PROSITE-ProRule" id="PRU00529"/>
    </source>
</evidence>
<proteinExistence type="inferred from homology"/>
<dbReference type="GO" id="GO:0030488">
    <property type="term" value="P:tRNA methylation"/>
    <property type="evidence" value="ECO:0007669"/>
    <property type="project" value="TreeGrafter"/>
</dbReference>
<evidence type="ECO:0000256" key="3">
    <source>
        <dbReference type="ARBA" id="ARBA00022490"/>
    </source>
</evidence>
<keyword evidence="9 15" id="KW-0694">RNA-binding</keyword>
<dbReference type="Pfam" id="PF02926">
    <property type="entry name" value="THUMP"/>
    <property type="match status" value="1"/>
</dbReference>
<dbReference type="InterPro" id="IPR000241">
    <property type="entry name" value="RlmKL-like_Mtase"/>
</dbReference>
<comment type="subcellular location">
    <subcellularLocation>
        <location evidence="1">Cytoplasm</location>
    </subcellularLocation>
</comment>
<keyword evidence="7" id="KW-0949">S-adenosyl-L-methionine</keyword>
<evidence type="ECO:0000256" key="13">
    <source>
        <dbReference type="ARBA" id="ARBA00066936"/>
    </source>
</evidence>
<dbReference type="CDD" id="cd02440">
    <property type="entry name" value="AdoMet_MTases"/>
    <property type="match status" value="1"/>
</dbReference>
<keyword evidence="4" id="KW-0820">tRNA-binding</keyword>
<dbReference type="Gene3D" id="3.30.2130.30">
    <property type="match status" value="1"/>
</dbReference>
<dbReference type="Gene3D" id="3.40.50.150">
    <property type="entry name" value="Vaccinia Virus protein VP39"/>
    <property type="match status" value="1"/>
</dbReference>
<dbReference type="Proteomes" id="UP000000391">
    <property type="component" value="Chromosome"/>
</dbReference>
<comment type="similarity">
    <text evidence="12">Belongs to the methyltransferase superfamily. Trm-G10 family.</text>
</comment>
<comment type="function">
    <text evidence="11">Catalyzes the adenosylmethionine-dependent methylation of the exocyclic amino group (N(2)) of guanosine at position 10 of various tRNAs. Acts via a two-step process that leads to the formation of either N(2)-monomethyl (m(2)G) or N(2)-dimethylguanosine (m(2)(2)G).</text>
</comment>
<dbReference type="GO" id="GO:0005737">
    <property type="term" value="C:cytoplasm"/>
    <property type="evidence" value="ECO:0007669"/>
    <property type="project" value="UniProtKB-SubCell"/>
</dbReference>
<organism evidence="17 18">
    <name type="scientific">Methanohalobium evestigatum (strain ATCC BAA-1072 / DSM 3721 / NBRC 107634 / OCM 161 / Z-7303)</name>
    <dbReference type="NCBI Taxonomy" id="644295"/>
    <lineage>
        <taxon>Archaea</taxon>
        <taxon>Methanobacteriati</taxon>
        <taxon>Methanobacteriota</taxon>
        <taxon>Stenosarchaea group</taxon>
        <taxon>Methanomicrobia</taxon>
        <taxon>Methanosarcinales</taxon>
        <taxon>Methanosarcinaceae</taxon>
        <taxon>Methanohalobium</taxon>
    </lineage>
</organism>
<evidence type="ECO:0000256" key="2">
    <source>
        <dbReference type="ARBA" id="ARBA00011245"/>
    </source>
</evidence>